<sequence length="59" mass="6300">MAIKLADKFPTLGSLLGLSPNLNSGIVNNLSNFSNDTQRIRILENLVSQQGTLNNVSSA</sequence>
<dbReference type="AlphaFoldDB" id="V6I5E2"/>
<protein>
    <submittedName>
        <fullName evidence="1">Uncharacterized protein</fullName>
    </submittedName>
</protein>
<reference evidence="1" key="1">
    <citation type="submission" date="2013-05" db="EMBL/GenBank/DDBJ databases">
        <authorList>
            <person name="Harkins D.M."/>
            <person name="Durkin A.S."/>
            <person name="Brinkac L.M."/>
            <person name="Haft D.H."/>
            <person name="Selengut J.D."/>
            <person name="Sanka R."/>
            <person name="DePew J."/>
            <person name="Purushe J."/>
            <person name="Hartskeerl R.A."/>
            <person name="Ahmed A."/>
            <person name="van der Linden H."/>
            <person name="Goris M.G.A."/>
            <person name="Vinetz J.M."/>
            <person name="Sutton G.G."/>
            <person name="Nierman W.C."/>
            <person name="Fouts D.E."/>
        </authorList>
    </citation>
    <scope>NUCLEOTIDE SEQUENCE [LARGE SCALE GENOMIC DNA]</scope>
    <source>
        <strain evidence="1">L 60</strain>
    </source>
</reference>
<evidence type="ECO:0000313" key="1">
    <source>
        <dbReference type="EMBL" id="EQA60664.1"/>
    </source>
</evidence>
<gene>
    <name evidence="1" type="ORF">LEP1GSC062_0138</name>
</gene>
<proteinExistence type="predicted"/>
<comment type="caution">
    <text evidence="1">The sequence shown here is derived from an EMBL/GenBank/DDBJ whole genome shotgun (WGS) entry which is preliminary data.</text>
</comment>
<accession>V6I5E2</accession>
<organism evidence="1 2">
    <name type="scientific">Leptospira alexanderi serovar Manhao 3 str. L 60</name>
    <dbReference type="NCBI Taxonomy" id="1049759"/>
    <lineage>
        <taxon>Bacteria</taxon>
        <taxon>Pseudomonadati</taxon>
        <taxon>Spirochaetota</taxon>
        <taxon>Spirochaetia</taxon>
        <taxon>Leptospirales</taxon>
        <taxon>Leptospiraceae</taxon>
        <taxon>Leptospira</taxon>
    </lineage>
</organism>
<name>V6I5E2_9LEPT</name>
<dbReference type="EMBL" id="AHMT02000054">
    <property type="protein sequence ID" value="EQA60664.1"/>
    <property type="molecule type" value="Genomic_DNA"/>
</dbReference>
<keyword evidence="2" id="KW-1185">Reference proteome</keyword>
<evidence type="ECO:0000313" key="2">
    <source>
        <dbReference type="Proteomes" id="UP000018747"/>
    </source>
</evidence>
<dbReference type="Proteomes" id="UP000018747">
    <property type="component" value="Unassembled WGS sequence"/>
</dbReference>